<comment type="similarity">
    <text evidence="1">Belongs to the TRAFAC class TrmE-Era-EngA-EngB-Septin-like GTPase superfamily. AIG1/Toc34/Toc159-like paraseptin GTPase family. IAN subfamily.</text>
</comment>
<dbReference type="InterPro" id="IPR045058">
    <property type="entry name" value="GIMA/IAN/Toc"/>
</dbReference>
<dbReference type="InterPro" id="IPR006703">
    <property type="entry name" value="G_AIG1"/>
</dbReference>
<dbReference type="AlphaFoldDB" id="A0A8C1QVC0"/>
<proteinExistence type="inferred from homology"/>
<dbReference type="Gene3D" id="3.40.50.300">
    <property type="entry name" value="P-loop containing nucleotide triphosphate hydrolases"/>
    <property type="match status" value="1"/>
</dbReference>
<name>A0A8C1QVC0_CYPCA</name>
<evidence type="ECO:0000256" key="1">
    <source>
        <dbReference type="ARBA" id="ARBA00008535"/>
    </source>
</evidence>
<keyword evidence="6" id="KW-1185">Reference proteome</keyword>
<keyword evidence="2" id="KW-0547">Nucleotide-binding</keyword>
<dbReference type="Proteomes" id="UP000694427">
    <property type="component" value="Unplaced"/>
</dbReference>
<reference evidence="5" key="1">
    <citation type="submission" date="2025-08" db="UniProtKB">
        <authorList>
            <consortium name="Ensembl"/>
        </authorList>
    </citation>
    <scope>IDENTIFICATION</scope>
</reference>
<feature type="domain" description="AIG1-type G" evidence="4">
    <location>
        <begin position="54"/>
        <end position="185"/>
    </location>
</feature>
<dbReference type="GO" id="GO:0005525">
    <property type="term" value="F:GTP binding"/>
    <property type="evidence" value="ECO:0007669"/>
    <property type="project" value="UniProtKB-KW"/>
</dbReference>
<accession>A0A8C1QVC0</accession>
<dbReference type="InterPro" id="IPR027417">
    <property type="entry name" value="P-loop_NTPase"/>
</dbReference>
<keyword evidence="3" id="KW-0342">GTP-binding</keyword>
<dbReference type="Ensembl" id="ENSCCRT00010074378.1">
    <property type="protein sequence ID" value="ENSCCRP00010067364.1"/>
    <property type="gene ID" value="ENSCCRG00010029175.1"/>
</dbReference>
<dbReference type="PANTHER" id="PTHR10903:SF188">
    <property type="entry name" value="GTPASE IMAP FAMILY MEMBER 2-LIKE-RELATED"/>
    <property type="match status" value="1"/>
</dbReference>
<evidence type="ECO:0000313" key="6">
    <source>
        <dbReference type="Proteomes" id="UP000694427"/>
    </source>
</evidence>
<reference evidence="5" key="2">
    <citation type="submission" date="2025-09" db="UniProtKB">
        <authorList>
            <consortium name="Ensembl"/>
        </authorList>
    </citation>
    <scope>IDENTIFICATION</scope>
</reference>
<organism evidence="5 6">
    <name type="scientific">Cyprinus carpio</name>
    <name type="common">Common carp</name>
    <dbReference type="NCBI Taxonomy" id="7962"/>
    <lineage>
        <taxon>Eukaryota</taxon>
        <taxon>Metazoa</taxon>
        <taxon>Chordata</taxon>
        <taxon>Craniata</taxon>
        <taxon>Vertebrata</taxon>
        <taxon>Euteleostomi</taxon>
        <taxon>Actinopterygii</taxon>
        <taxon>Neopterygii</taxon>
        <taxon>Teleostei</taxon>
        <taxon>Ostariophysi</taxon>
        <taxon>Cypriniformes</taxon>
        <taxon>Cyprinidae</taxon>
        <taxon>Cyprininae</taxon>
        <taxon>Cyprinus</taxon>
    </lineage>
</organism>
<evidence type="ECO:0000259" key="4">
    <source>
        <dbReference type="PROSITE" id="PS51720"/>
    </source>
</evidence>
<evidence type="ECO:0000256" key="2">
    <source>
        <dbReference type="ARBA" id="ARBA00022741"/>
    </source>
</evidence>
<evidence type="ECO:0000256" key="3">
    <source>
        <dbReference type="ARBA" id="ARBA00023134"/>
    </source>
</evidence>
<dbReference type="PROSITE" id="PS51720">
    <property type="entry name" value="G_AIG1"/>
    <property type="match status" value="1"/>
</dbReference>
<protein>
    <recommendedName>
        <fullName evidence="4">AIG1-type G domain-containing protein</fullName>
    </recommendedName>
</protein>
<dbReference type="PANTHER" id="PTHR10903">
    <property type="entry name" value="GTPASE, IMAP FAMILY MEMBER-RELATED"/>
    <property type="match status" value="1"/>
</dbReference>
<dbReference type="SUPFAM" id="SSF52540">
    <property type="entry name" value="P-loop containing nucleoside triphosphate hydrolases"/>
    <property type="match status" value="1"/>
</dbReference>
<evidence type="ECO:0000313" key="5">
    <source>
        <dbReference type="Ensembl" id="ENSCCRP00010067364.1"/>
    </source>
</evidence>
<dbReference type="Pfam" id="PF04548">
    <property type="entry name" value="AIG1"/>
    <property type="match status" value="1"/>
</dbReference>
<sequence length="185" mass="20355">MQDNGPLGRSCPSLIQPLISSGLGQDLSALYLLAYLHPLSYSACIYAGPGSSCNTKDYLRIQRKTGAGKSSSGNIILGQKVFEAHLASESVTEECQQYQQKVESRKISVIDTSGPSDSSISEEQLKEEILKCVEMSVLGPHGFLDEKITDEEETVKWIQENFGEEAARYTINMFTRGDQLNTPIE</sequence>